<dbReference type="GO" id="GO:0008190">
    <property type="term" value="F:eukaryotic initiation factor 4E binding"/>
    <property type="evidence" value="ECO:0007669"/>
    <property type="project" value="InterPro"/>
</dbReference>
<keyword evidence="1" id="KW-0694">RNA-binding</keyword>
<evidence type="ECO:0000259" key="3">
    <source>
        <dbReference type="SMART" id="SM00322"/>
    </source>
</evidence>
<name>A0A7E4UZ77_PANRE</name>
<dbReference type="PANTHER" id="PTHR20849">
    <property type="entry name" value="EUKARYOTIC TRANSLATION INITIATION FACTOR 4E-BINDING PROTEIN MEXTLI"/>
    <property type="match status" value="1"/>
</dbReference>
<dbReference type="InterPro" id="IPR036612">
    <property type="entry name" value="KH_dom_type_1_sf"/>
</dbReference>
<dbReference type="Gene3D" id="3.30.1370.10">
    <property type="entry name" value="K Homology domain, type 1"/>
    <property type="match status" value="1"/>
</dbReference>
<sequence length="615" mass="65128">MTQHASATSPEGYHLGGQASDQQQRLTTEQVLQLMSQVASAVKSNDFSATLASNIYLLCSQLKNHGQQLEQNHKSELNKCFVALRQACCRDSGQLGTPCRLKMMELVELRAMGWRPNLAHTQYYLNRPEQQASTGATVVSSAQSPPSRLGNSPSSSTHSNHNSVPSVPIGANPLYPNTMYSQFAVPPPQVQPPQPPQSLFMSQADVNQGPPPGNVPPGYFFIPAGNPNGWNNQFGPHGMNGHHPHHIDPATAAQWAATRNAAAAAAAAAALMGGNGMNGGKNSALGLKSPRLIGNLAGLNLGGSVNASALNPKSNKAAQFREEVTIRNCDSGKIMGVKGRRVAVVEELSKTVISFQKVDPKSKDRVLTITGSTEESILFAKKLIEDTIRRNVSPNREDPGQSTPASGSAPIQRLGAPADEAEAPADGTPANDEDDEEGDDDAAGISIETAQDGTLKLCCDDPDVLQAAQAALTEYLNRARRSTRMSAAERAEKAERRKSMPLPPSATQKEAPPPVPVRFSEQTRAFTGSTPNLVAAEGAGIPLPTVAPTLSQPPKRMPPVAPDQQYSRDQILECRDNGSTSVLETADQTVLAELVVNAAPTPTSESAPAAEPSSQ</sequence>
<dbReference type="WBParaSite" id="Pan_g14615.t1">
    <property type="protein sequence ID" value="Pan_g14615.t1"/>
    <property type="gene ID" value="Pan_g14615"/>
</dbReference>
<dbReference type="GO" id="GO:0034518">
    <property type="term" value="C:RNA cap binding complex"/>
    <property type="evidence" value="ECO:0007669"/>
    <property type="project" value="TreeGrafter"/>
</dbReference>
<reference evidence="4" key="1">
    <citation type="journal article" date="2013" name="Genetics">
        <title>The draft genome and transcriptome of Panagrellus redivivus are shaped by the harsh demands of a free-living lifestyle.</title>
        <authorList>
            <person name="Srinivasan J."/>
            <person name="Dillman A.R."/>
            <person name="Macchietto M.G."/>
            <person name="Heikkinen L."/>
            <person name="Lakso M."/>
            <person name="Fracchia K.M."/>
            <person name="Antoshechkin I."/>
            <person name="Mortazavi A."/>
            <person name="Wong G."/>
            <person name="Sternberg P.W."/>
        </authorList>
    </citation>
    <scope>NUCLEOTIDE SEQUENCE [LARGE SCALE GENOMIC DNA]</scope>
    <source>
        <strain evidence="4">MT8872</strain>
    </source>
</reference>
<dbReference type="Proteomes" id="UP000492821">
    <property type="component" value="Unassembled WGS sequence"/>
</dbReference>
<feature type="compositionally biased region" description="Pro residues" evidence="2">
    <location>
        <begin position="185"/>
        <end position="196"/>
    </location>
</feature>
<feature type="compositionally biased region" description="Acidic residues" evidence="2">
    <location>
        <begin position="431"/>
        <end position="441"/>
    </location>
</feature>
<dbReference type="InterPro" id="IPR004087">
    <property type="entry name" value="KH_dom"/>
</dbReference>
<feature type="region of interest" description="Disordered" evidence="2">
    <location>
        <begin position="134"/>
        <end position="211"/>
    </location>
</feature>
<organism evidence="4 5">
    <name type="scientific">Panagrellus redivivus</name>
    <name type="common">Microworm</name>
    <dbReference type="NCBI Taxonomy" id="6233"/>
    <lineage>
        <taxon>Eukaryota</taxon>
        <taxon>Metazoa</taxon>
        <taxon>Ecdysozoa</taxon>
        <taxon>Nematoda</taxon>
        <taxon>Chromadorea</taxon>
        <taxon>Rhabditida</taxon>
        <taxon>Tylenchina</taxon>
        <taxon>Panagrolaimomorpha</taxon>
        <taxon>Panagrolaimoidea</taxon>
        <taxon>Panagrolaimidae</taxon>
        <taxon>Panagrellus</taxon>
    </lineage>
</organism>
<feature type="compositionally biased region" description="Basic and acidic residues" evidence="2">
    <location>
        <begin position="487"/>
        <end position="498"/>
    </location>
</feature>
<dbReference type="Pfam" id="PF00013">
    <property type="entry name" value="KH_1"/>
    <property type="match status" value="1"/>
</dbReference>
<dbReference type="PROSITE" id="PS50084">
    <property type="entry name" value="KH_TYPE_1"/>
    <property type="match status" value="1"/>
</dbReference>
<dbReference type="InterPro" id="IPR004088">
    <property type="entry name" value="KH_dom_type_1"/>
</dbReference>
<feature type="compositionally biased region" description="Polar residues" evidence="2">
    <location>
        <begin position="134"/>
        <end position="151"/>
    </location>
</feature>
<dbReference type="GO" id="GO:0003743">
    <property type="term" value="F:translation initiation factor activity"/>
    <property type="evidence" value="ECO:0007669"/>
    <property type="project" value="TreeGrafter"/>
</dbReference>
<evidence type="ECO:0000256" key="1">
    <source>
        <dbReference type="PROSITE-ProRule" id="PRU00117"/>
    </source>
</evidence>
<feature type="compositionally biased region" description="Low complexity" evidence="2">
    <location>
        <begin position="152"/>
        <end position="167"/>
    </location>
</feature>
<feature type="region of interest" description="Disordered" evidence="2">
    <location>
        <begin position="1"/>
        <end position="20"/>
    </location>
</feature>
<feature type="region of interest" description="Disordered" evidence="2">
    <location>
        <begin position="480"/>
        <end position="516"/>
    </location>
</feature>
<dbReference type="GO" id="GO:0003723">
    <property type="term" value="F:RNA binding"/>
    <property type="evidence" value="ECO:0007669"/>
    <property type="project" value="UniProtKB-UniRule"/>
</dbReference>
<evidence type="ECO:0000313" key="4">
    <source>
        <dbReference type="Proteomes" id="UP000492821"/>
    </source>
</evidence>
<dbReference type="GO" id="GO:1901190">
    <property type="term" value="P:regulation of formation of translation initiation ternary complex"/>
    <property type="evidence" value="ECO:0007669"/>
    <property type="project" value="TreeGrafter"/>
</dbReference>
<dbReference type="AlphaFoldDB" id="A0A7E4UZ77"/>
<feature type="region of interest" description="Disordered" evidence="2">
    <location>
        <begin position="536"/>
        <end position="565"/>
    </location>
</feature>
<keyword evidence="4" id="KW-1185">Reference proteome</keyword>
<dbReference type="InterPro" id="IPR040160">
    <property type="entry name" value="Mxt"/>
</dbReference>
<dbReference type="SUPFAM" id="SSF54791">
    <property type="entry name" value="Eukaryotic type KH-domain (KH-domain type I)"/>
    <property type="match status" value="1"/>
</dbReference>
<proteinExistence type="predicted"/>
<dbReference type="PANTHER" id="PTHR20849:SF2">
    <property type="entry name" value="EUKARYOTIC TRANSLATION INITIATION FACTOR 4E-BINDING PROTEIN MEXTLI"/>
    <property type="match status" value="1"/>
</dbReference>
<feature type="compositionally biased region" description="Basic and acidic residues" evidence="2">
    <location>
        <begin position="390"/>
        <end position="399"/>
    </location>
</feature>
<evidence type="ECO:0000313" key="5">
    <source>
        <dbReference type="WBParaSite" id="Pan_g14615.t1"/>
    </source>
</evidence>
<protein>
    <submittedName>
        <fullName evidence="5">KH domain-containing protein</fullName>
    </submittedName>
</protein>
<dbReference type="GO" id="GO:0005737">
    <property type="term" value="C:cytoplasm"/>
    <property type="evidence" value="ECO:0007669"/>
    <property type="project" value="TreeGrafter"/>
</dbReference>
<feature type="domain" description="K Homology" evidence="3">
    <location>
        <begin position="318"/>
        <end position="389"/>
    </location>
</feature>
<dbReference type="SMART" id="SM00322">
    <property type="entry name" value="KH"/>
    <property type="match status" value="1"/>
</dbReference>
<dbReference type="CDD" id="cd22454">
    <property type="entry name" value="KH-I_Mextli_like"/>
    <property type="match status" value="1"/>
</dbReference>
<dbReference type="FunFam" id="3.30.1370.10:FF:000072">
    <property type="entry name" value="Uncharacterized protein, isoform A"/>
    <property type="match status" value="1"/>
</dbReference>
<dbReference type="GO" id="GO:0045727">
    <property type="term" value="P:positive regulation of translation"/>
    <property type="evidence" value="ECO:0007669"/>
    <property type="project" value="InterPro"/>
</dbReference>
<accession>A0A7E4UZ77</accession>
<reference evidence="5" key="2">
    <citation type="submission" date="2020-10" db="UniProtKB">
        <authorList>
            <consortium name="WormBaseParasite"/>
        </authorList>
    </citation>
    <scope>IDENTIFICATION</scope>
</reference>
<evidence type="ECO:0000256" key="2">
    <source>
        <dbReference type="SAM" id="MobiDB-lite"/>
    </source>
</evidence>
<feature type="region of interest" description="Disordered" evidence="2">
    <location>
        <begin position="390"/>
        <end position="441"/>
    </location>
</feature>
<dbReference type="Gene3D" id="1.25.40.180">
    <property type="match status" value="1"/>
</dbReference>